<evidence type="ECO:0000256" key="6">
    <source>
        <dbReference type="ARBA" id="ARBA00022729"/>
    </source>
</evidence>
<dbReference type="GO" id="GO:0004674">
    <property type="term" value="F:protein serine/threonine kinase activity"/>
    <property type="evidence" value="ECO:0007669"/>
    <property type="project" value="UniProtKB-KW"/>
</dbReference>
<keyword evidence="10 18" id="KW-0067">ATP-binding</keyword>
<dbReference type="EnsemblPlants" id="QL04p002405:mrna">
    <property type="protein sequence ID" value="QL04p002405:mrna"/>
    <property type="gene ID" value="QL04p002405"/>
</dbReference>
<dbReference type="Gene3D" id="1.10.510.10">
    <property type="entry name" value="Transferase(Phosphotransferase) domain 1"/>
    <property type="match status" value="1"/>
</dbReference>
<keyword evidence="14" id="KW-0675">Receptor</keyword>
<dbReference type="SMART" id="SM00108">
    <property type="entry name" value="B_lectin"/>
    <property type="match status" value="1"/>
</dbReference>
<keyword evidence="6 20" id="KW-0732">Signal</keyword>
<dbReference type="Gene3D" id="3.30.200.20">
    <property type="entry name" value="Phosphorylase Kinase, domain 1"/>
    <property type="match status" value="1"/>
</dbReference>
<evidence type="ECO:0000313" key="24">
    <source>
        <dbReference type="Proteomes" id="UP000594261"/>
    </source>
</evidence>
<feature type="domain" description="Bulb-type lectin" evidence="22">
    <location>
        <begin position="28"/>
        <end position="152"/>
    </location>
</feature>
<keyword evidence="12" id="KW-0472">Membrane</keyword>
<dbReference type="GO" id="GO:0005524">
    <property type="term" value="F:ATP binding"/>
    <property type="evidence" value="ECO:0007669"/>
    <property type="project" value="UniProtKB-UniRule"/>
</dbReference>
<dbReference type="SUPFAM" id="SSF56112">
    <property type="entry name" value="Protein kinase-like (PK-like)"/>
    <property type="match status" value="1"/>
</dbReference>
<evidence type="ECO:0000256" key="15">
    <source>
        <dbReference type="ARBA" id="ARBA00023180"/>
    </source>
</evidence>
<reference evidence="23" key="2">
    <citation type="submission" date="2021-01" db="UniProtKB">
        <authorList>
            <consortium name="EnsemblPlants"/>
        </authorList>
    </citation>
    <scope>IDENTIFICATION</scope>
</reference>
<name>A0A7N2LCH1_QUELO</name>
<dbReference type="GO" id="GO:0030246">
    <property type="term" value="F:carbohydrate binding"/>
    <property type="evidence" value="ECO:0007669"/>
    <property type="project" value="UniProtKB-KW"/>
</dbReference>
<dbReference type="AlphaFoldDB" id="A0A7N2LCH1"/>
<evidence type="ECO:0000313" key="23">
    <source>
        <dbReference type="EnsemblPlants" id="QL04p002405:mrna"/>
    </source>
</evidence>
<comment type="catalytic activity">
    <reaction evidence="17 18">
        <text>L-seryl-[protein] + ATP = O-phospho-L-seryl-[protein] + ADP + H(+)</text>
        <dbReference type="Rhea" id="RHEA:17989"/>
        <dbReference type="Rhea" id="RHEA-COMP:9863"/>
        <dbReference type="Rhea" id="RHEA-COMP:11604"/>
        <dbReference type="ChEBI" id="CHEBI:15378"/>
        <dbReference type="ChEBI" id="CHEBI:29999"/>
        <dbReference type="ChEBI" id="CHEBI:30616"/>
        <dbReference type="ChEBI" id="CHEBI:83421"/>
        <dbReference type="ChEBI" id="CHEBI:456216"/>
        <dbReference type="EC" id="2.7.11.1"/>
    </reaction>
</comment>
<comment type="subcellular location">
    <subcellularLocation>
        <location evidence="1">Membrane</location>
        <topology evidence="1">Single-pass type I membrane protein</topology>
    </subcellularLocation>
</comment>
<dbReference type="PROSITE" id="PS50927">
    <property type="entry name" value="BULB_LECTIN"/>
    <property type="match status" value="1"/>
</dbReference>
<evidence type="ECO:0000256" key="12">
    <source>
        <dbReference type="ARBA" id="ARBA00023136"/>
    </source>
</evidence>
<evidence type="ECO:0000256" key="13">
    <source>
        <dbReference type="ARBA" id="ARBA00023157"/>
    </source>
</evidence>
<evidence type="ECO:0000256" key="5">
    <source>
        <dbReference type="ARBA" id="ARBA00022692"/>
    </source>
</evidence>
<sequence>MASAISLFYCHLLVFVITLLVPAIAQVNTNVSAGSALFATDDNSTWTSPSGDFSFGFRCLPGQQDQFLLAIWFAKIPDKTIVWSANGRYPAERESKVELNTAGQLVLIAPSGWELWRSNNNENPLVSNGAMLDTGNFVITSKNSSIMWNSFDEPTNTMLPTQVLGFARSLLSTMSEKSFGVGKFQLRFRQQNISSSSYDLILNQIAVYTQNTYGAYYTEHNVSELIMDKSGYLLVKNSLGAISNLSSEGEVLRTESDSYYRATLDFDGVFRLYTHPKNFTGSQTWAATWYVPENICLNIVDTFGSGPCGYNSICSPKAYGKPECQCAPGFSLLDVNNKYSGCKQDDVSYMHECNEMGTVISEDQFEILEMENADWPLTAYELLQPITEFECKKSCLHDCYCAVAIFQDPKYNNGTGRCWKKRLPLTNGRYNRHAVDRKALFKIVKLNSPSQNPTNPDPGQGKQDQAISILAVLLEKLPNFCRTSHTKDLDMNLRSFTYKDLEEATSGFKEELGRGSFGTVYKGVIVSSCSKYVAVKKLEKMIKEGEREFKTEVTVIGQIHHKNLVRLLGYCDEGEHRILVYEFMYKGSLSSFLFGVIRPSWQQRMQIALGIARGLMYLHEECSMQIIHCDIKPQNILLDDFFTAKISDFGLAKLLMNHQTRTLTGIGGTKGYVAPEWFRNTPVTIKVDVYSFGVMLLEIVCCRRCVEVEMERAAILIEWAYDCYSRGKVERLVENDEEAISDMNWVKKLVMVAIWCVQDVPLLRPSMREVTHMLEGILEISTPPCPFLYGSTFEAEKSSMGFSNNKVSSNPSYVWRSLLAARDLIKEGLKWQMPLSRLSSRDKLVWKENRSQSFSVKTAYQVALRMRQQQWVENSGLMAEQIVLFFCIIVASAE</sequence>
<accession>A0A7N2LCH1</accession>
<dbReference type="CDD" id="cd01098">
    <property type="entry name" value="PAN_AP_plant"/>
    <property type="match status" value="1"/>
</dbReference>
<feature type="binding site" evidence="19">
    <location>
        <position position="537"/>
    </location>
    <ligand>
        <name>ATP</name>
        <dbReference type="ChEBI" id="CHEBI:30616"/>
    </ligand>
</feature>
<dbReference type="Pfam" id="PF07714">
    <property type="entry name" value="PK_Tyr_Ser-Thr"/>
    <property type="match status" value="1"/>
</dbReference>
<comment type="catalytic activity">
    <reaction evidence="16 18">
        <text>L-threonyl-[protein] + ATP = O-phospho-L-threonyl-[protein] + ADP + H(+)</text>
        <dbReference type="Rhea" id="RHEA:46608"/>
        <dbReference type="Rhea" id="RHEA-COMP:11060"/>
        <dbReference type="Rhea" id="RHEA-COMP:11605"/>
        <dbReference type="ChEBI" id="CHEBI:15378"/>
        <dbReference type="ChEBI" id="CHEBI:30013"/>
        <dbReference type="ChEBI" id="CHEBI:30616"/>
        <dbReference type="ChEBI" id="CHEBI:61977"/>
        <dbReference type="ChEBI" id="CHEBI:456216"/>
        <dbReference type="EC" id="2.7.11.1"/>
    </reaction>
</comment>
<keyword evidence="8 18" id="KW-0547">Nucleotide-binding</keyword>
<dbReference type="InParanoid" id="A0A7N2LCH1"/>
<dbReference type="InterPro" id="IPR001480">
    <property type="entry name" value="Bulb-type_lectin_dom"/>
</dbReference>
<evidence type="ECO:0000256" key="16">
    <source>
        <dbReference type="ARBA" id="ARBA00047899"/>
    </source>
</evidence>
<dbReference type="Proteomes" id="UP000594261">
    <property type="component" value="Chromosome 4"/>
</dbReference>
<proteinExistence type="inferred from homology"/>
<evidence type="ECO:0000256" key="1">
    <source>
        <dbReference type="ARBA" id="ARBA00004479"/>
    </source>
</evidence>
<dbReference type="Gramene" id="QL04p002405:mrna">
    <property type="protein sequence ID" value="QL04p002405:mrna"/>
    <property type="gene ID" value="QL04p002405"/>
</dbReference>
<keyword evidence="11" id="KW-1133">Transmembrane helix</keyword>
<dbReference type="PROSITE" id="PS50011">
    <property type="entry name" value="PROTEIN_KINASE_DOM"/>
    <property type="match status" value="1"/>
</dbReference>
<dbReference type="SMART" id="SM00220">
    <property type="entry name" value="S_TKc"/>
    <property type="match status" value="1"/>
</dbReference>
<dbReference type="PROSITE" id="PS00108">
    <property type="entry name" value="PROTEIN_KINASE_ST"/>
    <property type="match status" value="1"/>
</dbReference>
<dbReference type="PANTHER" id="PTHR47976:SF105">
    <property type="entry name" value="RECEPTOR-LIKE SERINE_THREONINE-PROTEIN KINASE"/>
    <property type="match status" value="1"/>
</dbReference>
<feature type="domain" description="Protein kinase" evidence="21">
    <location>
        <begin position="506"/>
        <end position="788"/>
    </location>
</feature>
<evidence type="ECO:0000256" key="11">
    <source>
        <dbReference type="ARBA" id="ARBA00022989"/>
    </source>
</evidence>
<keyword evidence="9 18" id="KW-0418">Kinase</keyword>
<dbReference type="Gene3D" id="2.90.10.10">
    <property type="entry name" value="Bulb-type lectin domain"/>
    <property type="match status" value="1"/>
</dbReference>
<dbReference type="InterPro" id="IPR024171">
    <property type="entry name" value="SRK-like_kinase"/>
</dbReference>
<evidence type="ECO:0000256" key="2">
    <source>
        <dbReference type="ARBA" id="ARBA00022527"/>
    </source>
</evidence>
<evidence type="ECO:0000256" key="3">
    <source>
        <dbReference type="ARBA" id="ARBA00022536"/>
    </source>
</evidence>
<dbReference type="InterPro" id="IPR051343">
    <property type="entry name" value="G-type_lectin_kinases/EP1-like"/>
</dbReference>
<evidence type="ECO:0000256" key="9">
    <source>
        <dbReference type="ARBA" id="ARBA00022777"/>
    </source>
</evidence>
<dbReference type="OMA" id="NGICETI"/>
<keyword evidence="15" id="KW-0325">Glycoprotein</keyword>
<dbReference type="EC" id="2.7.11.1" evidence="18"/>
<dbReference type="FunFam" id="2.90.10.10:FF:000013">
    <property type="entry name" value="G-type lectin S-receptor-like serine/threonine-protein kinase LECRK1"/>
    <property type="match status" value="1"/>
</dbReference>
<keyword evidence="2 18" id="KW-0723">Serine/threonine-protein kinase</keyword>
<evidence type="ECO:0000256" key="17">
    <source>
        <dbReference type="ARBA" id="ARBA00048679"/>
    </source>
</evidence>
<feature type="chain" id="PRO_5029772024" description="Receptor-like serine/threonine-protein kinase" evidence="20">
    <location>
        <begin position="26"/>
        <end position="894"/>
    </location>
</feature>
<evidence type="ECO:0000256" key="7">
    <source>
        <dbReference type="ARBA" id="ARBA00022734"/>
    </source>
</evidence>
<keyword evidence="3" id="KW-0245">EGF-like domain</keyword>
<dbReference type="SUPFAM" id="SSF51110">
    <property type="entry name" value="alpha-D-mannose-specific plant lectins"/>
    <property type="match status" value="1"/>
</dbReference>
<dbReference type="PROSITE" id="PS00107">
    <property type="entry name" value="PROTEIN_KINASE_ATP"/>
    <property type="match status" value="1"/>
</dbReference>
<dbReference type="InterPro" id="IPR036426">
    <property type="entry name" value="Bulb-type_lectin_dom_sf"/>
</dbReference>
<keyword evidence="4 18" id="KW-0808">Transferase</keyword>
<keyword evidence="7" id="KW-0430">Lectin</keyword>
<dbReference type="InterPro" id="IPR011009">
    <property type="entry name" value="Kinase-like_dom_sf"/>
</dbReference>
<dbReference type="InterPro" id="IPR001245">
    <property type="entry name" value="Ser-Thr/Tyr_kinase_cat_dom"/>
</dbReference>
<dbReference type="PANTHER" id="PTHR47976">
    <property type="entry name" value="G-TYPE LECTIN S-RECEPTOR-LIKE SERINE/THREONINE-PROTEIN KINASE SD2-5"/>
    <property type="match status" value="1"/>
</dbReference>
<evidence type="ECO:0000259" key="22">
    <source>
        <dbReference type="PROSITE" id="PS50927"/>
    </source>
</evidence>
<dbReference type="FunFam" id="1.10.510.10:FF:000237">
    <property type="entry name" value="G-type lectin S-receptor-like serine/threonine-protein kinase"/>
    <property type="match status" value="1"/>
</dbReference>
<keyword evidence="24" id="KW-1185">Reference proteome</keyword>
<dbReference type="GO" id="GO:0016020">
    <property type="term" value="C:membrane"/>
    <property type="evidence" value="ECO:0007669"/>
    <property type="project" value="UniProtKB-SubCell"/>
</dbReference>
<dbReference type="InterPro" id="IPR000719">
    <property type="entry name" value="Prot_kinase_dom"/>
</dbReference>
<evidence type="ECO:0000256" key="10">
    <source>
        <dbReference type="ARBA" id="ARBA00022840"/>
    </source>
</evidence>
<evidence type="ECO:0000256" key="18">
    <source>
        <dbReference type="PIRNR" id="PIRNR000641"/>
    </source>
</evidence>
<dbReference type="CDD" id="cd00028">
    <property type="entry name" value="B_lectin"/>
    <property type="match status" value="1"/>
</dbReference>
<reference evidence="23 24" key="1">
    <citation type="journal article" date="2016" name="G3 (Bethesda)">
        <title>First Draft Assembly and Annotation of the Genome of a California Endemic Oak Quercus lobata Nee (Fagaceae).</title>
        <authorList>
            <person name="Sork V.L."/>
            <person name="Fitz-Gibbon S.T."/>
            <person name="Puiu D."/>
            <person name="Crepeau M."/>
            <person name="Gugger P.F."/>
            <person name="Sherman R."/>
            <person name="Stevens K."/>
            <person name="Langley C.H."/>
            <person name="Pellegrini M."/>
            <person name="Salzberg S.L."/>
        </authorList>
    </citation>
    <scope>NUCLEOTIDE SEQUENCE [LARGE SCALE GENOMIC DNA]</scope>
    <source>
        <strain evidence="23 24">cv. SW786</strain>
    </source>
</reference>
<keyword evidence="5" id="KW-0812">Transmembrane</keyword>
<keyword evidence="13" id="KW-1015">Disulfide bond</keyword>
<evidence type="ECO:0000256" key="19">
    <source>
        <dbReference type="PROSITE-ProRule" id="PRU10141"/>
    </source>
</evidence>
<dbReference type="InterPro" id="IPR017441">
    <property type="entry name" value="Protein_kinase_ATP_BS"/>
</dbReference>
<organism evidence="23 24">
    <name type="scientific">Quercus lobata</name>
    <name type="common">Valley oak</name>
    <dbReference type="NCBI Taxonomy" id="97700"/>
    <lineage>
        <taxon>Eukaryota</taxon>
        <taxon>Viridiplantae</taxon>
        <taxon>Streptophyta</taxon>
        <taxon>Embryophyta</taxon>
        <taxon>Tracheophyta</taxon>
        <taxon>Spermatophyta</taxon>
        <taxon>Magnoliopsida</taxon>
        <taxon>eudicotyledons</taxon>
        <taxon>Gunneridae</taxon>
        <taxon>Pentapetalae</taxon>
        <taxon>rosids</taxon>
        <taxon>fabids</taxon>
        <taxon>Fagales</taxon>
        <taxon>Fagaceae</taxon>
        <taxon>Quercus</taxon>
    </lineage>
</organism>
<evidence type="ECO:0000256" key="20">
    <source>
        <dbReference type="SAM" id="SignalP"/>
    </source>
</evidence>
<evidence type="ECO:0000259" key="21">
    <source>
        <dbReference type="PROSITE" id="PS50011"/>
    </source>
</evidence>
<protein>
    <recommendedName>
        <fullName evidence="18">Receptor-like serine/threonine-protein kinase</fullName>
        <ecNumber evidence="18">2.7.11.1</ecNumber>
    </recommendedName>
</protein>
<dbReference type="PIRSF" id="PIRSF000641">
    <property type="entry name" value="SRK"/>
    <property type="match status" value="1"/>
</dbReference>
<evidence type="ECO:0000256" key="8">
    <source>
        <dbReference type="ARBA" id="ARBA00022741"/>
    </source>
</evidence>
<dbReference type="EMBL" id="LRBV02000004">
    <property type="status" value="NOT_ANNOTATED_CDS"/>
    <property type="molecule type" value="Genomic_DNA"/>
</dbReference>
<comment type="similarity">
    <text evidence="18">Belongs to the protein kinase superfamily. Ser/Thr protein kinase family.</text>
</comment>
<feature type="signal peptide" evidence="20">
    <location>
        <begin position="1"/>
        <end position="25"/>
    </location>
</feature>
<dbReference type="Pfam" id="PF01453">
    <property type="entry name" value="B_lectin"/>
    <property type="match status" value="1"/>
</dbReference>
<evidence type="ECO:0000256" key="14">
    <source>
        <dbReference type="ARBA" id="ARBA00023170"/>
    </source>
</evidence>
<evidence type="ECO:0000256" key="4">
    <source>
        <dbReference type="ARBA" id="ARBA00022679"/>
    </source>
</evidence>
<dbReference type="InterPro" id="IPR008271">
    <property type="entry name" value="Ser/Thr_kinase_AS"/>
</dbReference>
<dbReference type="FunFam" id="3.30.200.20:FF:000059">
    <property type="entry name" value="S-receptor-like serine/threonine-protein kinase"/>
    <property type="match status" value="1"/>
</dbReference>